<sequence length="370" mass="39876">MTHPTIDMAATSGFAAWLHAQGASLAFTSYRAGKLITLGCGPDGTLTASDCTLARCMGLGLGSGRLWTASAHQLWRFDNILAPGQTHDGHDAVFLPSMTILTGAVDIHDIAETSDGTPVFAVPRFNCLATPAEAHSFDIRWMPPFITEVAAEDRCHLNGLAMQDGTPRFVTCLAATNESGAWRDHKADGGVVIDVASGQTVASGLGMPHSPRLHDGQFWLNQSGTGEFGRLDLGSGAFETVARLPGLPRGLAFVGKWAVLGVSRPRHDSGFDGLPLEDRLSRQGIEPICAITAVNLETGEIDYTVEIGPDTEEIYDVCVLRGIRNPKLVDPTSDEARFFIRPSMPSTSSDRMLGWTHDCPDHYGRQDRHR</sequence>
<dbReference type="OrthoDB" id="238183at2"/>
<organism evidence="2 3">
    <name type="scientific">Roseisalinus antarcticus</name>
    <dbReference type="NCBI Taxonomy" id="254357"/>
    <lineage>
        <taxon>Bacteria</taxon>
        <taxon>Pseudomonadati</taxon>
        <taxon>Pseudomonadota</taxon>
        <taxon>Alphaproteobacteria</taxon>
        <taxon>Rhodobacterales</taxon>
        <taxon>Roseobacteraceae</taxon>
        <taxon>Roseisalinus</taxon>
    </lineage>
</organism>
<evidence type="ECO:0000259" key="1">
    <source>
        <dbReference type="Pfam" id="PF16261"/>
    </source>
</evidence>
<dbReference type="NCBIfam" id="TIGR03032">
    <property type="entry name" value="TIGR03032 family protein"/>
    <property type="match status" value="1"/>
</dbReference>
<keyword evidence="3" id="KW-1185">Reference proteome</keyword>
<dbReference type="InterPro" id="IPR017481">
    <property type="entry name" value="CHP03032"/>
</dbReference>
<feature type="domain" description="Conserved hypothetical protein CHP03032" evidence="1">
    <location>
        <begin position="13"/>
        <end position="328"/>
    </location>
</feature>
<accession>A0A1Y5U4D7</accession>
<dbReference type="RefSeq" id="WP_085881264.1">
    <property type="nucleotide sequence ID" value="NZ_FWFZ01000076.1"/>
</dbReference>
<evidence type="ECO:0000313" key="2">
    <source>
        <dbReference type="EMBL" id="SLN77971.1"/>
    </source>
</evidence>
<proteinExistence type="predicted"/>
<dbReference type="Pfam" id="PF16261">
    <property type="entry name" value="DUF4915"/>
    <property type="match status" value="1"/>
</dbReference>
<evidence type="ECO:0000313" key="3">
    <source>
        <dbReference type="Proteomes" id="UP000193900"/>
    </source>
</evidence>
<dbReference type="EMBL" id="FWFZ01000076">
    <property type="protein sequence ID" value="SLN77971.1"/>
    <property type="molecule type" value="Genomic_DNA"/>
</dbReference>
<protein>
    <recommendedName>
        <fullName evidence="1">Conserved hypothetical protein CHP03032 domain-containing protein</fullName>
    </recommendedName>
</protein>
<gene>
    <name evidence="2" type="ORF">ROA7023_04616</name>
</gene>
<dbReference type="Proteomes" id="UP000193900">
    <property type="component" value="Unassembled WGS sequence"/>
</dbReference>
<dbReference type="SUPFAM" id="SSF63829">
    <property type="entry name" value="Calcium-dependent phosphotriesterase"/>
    <property type="match status" value="1"/>
</dbReference>
<dbReference type="AlphaFoldDB" id="A0A1Y5U4D7"/>
<name>A0A1Y5U4D7_9RHOB</name>
<reference evidence="2 3" key="1">
    <citation type="submission" date="2017-03" db="EMBL/GenBank/DDBJ databases">
        <authorList>
            <person name="Afonso C.L."/>
            <person name="Miller P.J."/>
            <person name="Scott M.A."/>
            <person name="Spackman E."/>
            <person name="Goraichik I."/>
            <person name="Dimitrov K.M."/>
            <person name="Suarez D.L."/>
            <person name="Swayne D.E."/>
        </authorList>
    </citation>
    <scope>NUCLEOTIDE SEQUENCE [LARGE SCALE GENOMIC DNA]</scope>
    <source>
        <strain evidence="2 3">CECT 7023</strain>
    </source>
</reference>